<evidence type="ECO:0000313" key="2">
    <source>
        <dbReference type="Proteomes" id="UP000603369"/>
    </source>
</evidence>
<reference evidence="1 2" key="1">
    <citation type="submission" date="2020-12" db="EMBL/GenBank/DDBJ databases">
        <title>Draft genome sequence of the commensal strain Corynebacterium tuberculostearicum MFP09/CIP 102622 isolated from human skin.</title>
        <authorList>
            <person name="Boukerb A.M."/>
            <person name="Janvier X."/>
            <person name="Feuilloley M.G.J."/>
            <person name="Groboillot A."/>
        </authorList>
    </citation>
    <scope>NUCLEOTIDE SEQUENCE [LARGE SCALE GENOMIC DNA]</scope>
    <source>
        <strain evidence="1 2">CIP 102622</strain>
    </source>
</reference>
<gene>
    <name evidence="1" type="ORF">JDP02_02515</name>
</gene>
<dbReference type="SUPFAM" id="SSF52540">
    <property type="entry name" value="P-loop containing nucleoside triphosphate hydrolases"/>
    <property type="match status" value="1"/>
</dbReference>
<keyword evidence="2" id="KW-1185">Reference proteome</keyword>
<comment type="caution">
    <text evidence="1">The sequence shown here is derived from an EMBL/GenBank/DDBJ whole genome shotgun (WGS) entry which is preliminary data.</text>
</comment>
<dbReference type="RefSeq" id="WP_200435370.1">
    <property type="nucleotide sequence ID" value="NZ_CP175791.1"/>
</dbReference>
<protein>
    <submittedName>
        <fullName evidence="1">ATP-binding protein</fullName>
    </submittedName>
</protein>
<dbReference type="AlphaFoldDB" id="A0A8I1LAM4"/>
<proteinExistence type="predicted"/>
<dbReference type="Proteomes" id="UP000603369">
    <property type="component" value="Unassembled WGS sequence"/>
</dbReference>
<keyword evidence="1" id="KW-0547">Nucleotide-binding</keyword>
<dbReference type="GO" id="GO:0005524">
    <property type="term" value="F:ATP binding"/>
    <property type="evidence" value="ECO:0007669"/>
    <property type="project" value="UniProtKB-KW"/>
</dbReference>
<name>A0A8I1LAM4_9CORY</name>
<keyword evidence="1" id="KW-0067">ATP-binding</keyword>
<evidence type="ECO:0000313" key="1">
    <source>
        <dbReference type="EMBL" id="MBK3427385.1"/>
    </source>
</evidence>
<sequence length="919" mass="104622">MRELSHSQAIQQLLERINQLRNGDWSGPRMIVLEGASGTGKTWIVQQLYSKLREEQGANSYWPDLYDPDADFLRARKLLAPSLNDFYWRANVLPKYGWWAFNCAQLEDGSFFQLSDMLEHQLVAHKPALGAAIKNDKGALQSFCAEAKRFGVDLLKEEGMDALQDLLGLPPFMGLGVKAGKEVMNASEERKAIKTHQKVGLDSGAIDHKVQLLVESIEEIATSEVPAIVAIEDLHLMPEVFGKFLDRLLFEEESTQDEKPIRKPKKAPVLIVATSWKERISGGPYSRWSLRTPSEVKEIWAIGTPGKTALESVVERSLRLFANRKSSELTQREKEALSRFVSEAEILQNPLNLQLWLGTDDVQYSIGRNYAELTYDKRLLPREGDVARWFEQRWYQLPPATRRVLKYAAVARFGQGTSHGPFSRNIIEDLLSHNPALSLDLPELDVISALDEACDSAGWCLRESTSQRYAEPALWETAKAVAEREVGPVVGGDVRDVVQFLIETWLRKRENRSADSEGLDGAISDSDFLTISRAYVELRRDDIERLLDDDCSAIENADLLSVAAWRMACNALLSKNSAMALKLSRVVRVLCFSGEGRQEVELKAVAMEIASMLENRAVPAIEFIDNGVGKLIESKSIDGDERRKVLAQIAEYSIEFDGRARFVGKKLCERLIEETKGLFHPEVYVSFPWLPSVETATWKFYENEVIRSLKKVEKAEPEGKPAAIEAVRNARRELVNLPSWYNFTDYCQNLVTYLGSCEEELASDDPELVDAYITYAEFFEEFDPEPALRAYKKAQPYSNQSLPVKRLQAEVEMMKFFDCDELRSSFGYAHHFFSQCGVELEDPISTDPEPVWEFEEPYVENGQLHVTQPYEAWLWHKENGTLESFKSEVRKWRDQDEHWKKRHEPVDSEAILSKLNLQI</sequence>
<dbReference type="InterPro" id="IPR027417">
    <property type="entry name" value="P-loop_NTPase"/>
</dbReference>
<dbReference type="EMBL" id="JAEHFL010000002">
    <property type="protein sequence ID" value="MBK3427385.1"/>
    <property type="molecule type" value="Genomic_DNA"/>
</dbReference>
<organism evidence="1 2">
    <name type="scientific">Corynebacterium tuberculostearicum</name>
    <dbReference type="NCBI Taxonomy" id="38304"/>
    <lineage>
        <taxon>Bacteria</taxon>
        <taxon>Bacillati</taxon>
        <taxon>Actinomycetota</taxon>
        <taxon>Actinomycetes</taxon>
        <taxon>Mycobacteriales</taxon>
        <taxon>Corynebacteriaceae</taxon>
        <taxon>Corynebacterium</taxon>
    </lineage>
</organism>
<accession>A0A8I1LAM4</accession>